<organism evidence="3 4">
    <name type="scientific">Cellulosilyticum lentocellum (strain ATCC 49066 / DSM 5427 / NCIMB 11756 / RHM5)</name>
    <name type="common">Clostridium lentocellum</name>
    <dbReference type="NCBI Taxonomy" id="642492"/>
    <lineage>
        <taxon>Bacteria</taxon>
        <taxon>Bacillati</taxon>
        <taxon>Bacillota</taxon>
        <taxon>Clostridia</taxon>
        <taxon>Lachnospirales</taxon>
        <taxon>Cellulosilyticaceae</taxon>
        <taxon>Cellulosilyticum</taxon>
    </lineage>
</organism>
<dbReference type="PROSITE" id="PS51186">
    <property type="entry name" value="GNAT"/>
    <property type="match status" value="1"/>
</dbReference>
<proteinExistence type="predicted"/>
<dbReference type="InterPro" id="IPR016181">
    <property type="entry name" value="Acyl_CoA_acyltransferase"/>
</dbReference>
<evidence type="ECO:0000256" key="1">
    <source>
        <dbReference type="SAM" id="Phobius"/>
    </source>
</evidence>
<keyword evidence="3" id="KW-0808">Transferase</keyword>
<dbReference type="InterPro" id="IPR000182">
    <property type="entry name" value="GNAT_dom"/>
</dbReference>
<sequence>MENIIIRQMQTDEIEMVHKIGKRAFTGLESLWVPKPKQALVAVKDGKIAGAILYKFIKAGGRKIGYVDYAFVDRDYHNKGIGNVLYKGAAEYLWEQGCDALTALVKDDNVGSWGLFKKNGFARTSFVNLAKQFGFLGALKQYFTTPFCFAIGMDYYVATKNQESVVSTPNSIKQLLAFFLINALLFSVTSLRGLKYDITILVVYLMLLLLTTTTEFIGTRCSSERHWKFRVTSGGALTCVFVNIGSLFPMIGNWYPERYEKTKAFRKAMGMTALVSWIALLILTAFLVFSRSQGMIASVTKQVGVYLLIYRMIPIYPFESFGSKRVYDWNKGIYVVMALATLVVIICSSI</sequence>
<dbReference type="KEGG" id="cle:Clole_2486"/>
<feature type="transmembrane region" description="Helical" evidence="1">
    <location>
        <begin position="333"/>
        <end position="349"/>
    </location>
</feature>
<reference evidence="3 4" key="1">
    <citation type="journal article" date="2011" name="J. Bacteriol.">
        <title>Complete genome sequence of the cellulose-degrading bacterium Cellulosilyticum lentocellum.</title>
        <authorList>
            <consortium name="US DOE Joint Genome Institute"/>
            <person name="Miller D.A."/>
            <person name="Suen G."/>
            <person name="Bruce D."/>
            <person name="Copeland A."/>
            <person name="Cheng J.F."/>
            <person name="Detter C."/>
            <person name="Goodwin L.A."/>
            <person name="Han C.S."/>
            <person name="Hauser L.J."/>
            <person name="Land M.L."/>
            <person name="Lapidus A."/>
            <person name="Lucas S."/>
            <person name="Meincke L."/>
            <person name="Pitluck S."/>
            <person name="Tapia R."/>
            <person name="Teshima H."/>
            <person name="Woyke T."/>
            <person name="Fox B.G."/>
            <person name="Angert E.R."/>
            <person name="Currie C.R."/>
        </authorList>
    </citation>
    <scope>NUCLEOTIDE SEQUENCE [LARGE SCALE GENOMIC DNA]</scope>
    <source>
        <strain evidence="4">ATCC 49066 / DSM 5427 / NCIMB 11756 / RHM5</strain>
    </source>
</reference>
<protein>
    <submittedName>
        <fullName evidence="3">GCN5-related N-acetyltransferase</fullName>
    </submittedName>
</protein>
<dbReference type="HOGENOM" id="CLU_780297_0_0_9"/>
<evidence type="ECO:0000313" key="4">
    <source>
        <dbReference type="Proteomes" id="UP000008467"/>
    </source>
</evidence>
<dbReference type="GO" id="GO:0016747">
    <property type="term" value="F:acyltransferase activity, transferring groups other than amino-acyl groups"/>
    <property type="evidence" value="ECO:0007669"/>
    <property type="project" value="InterPro"/>
</dbReference>
<keyword evidence="1" id="KW-1133">Transmembrane helix</keyword>
<dbReference type="RefSeq" id="WP_013657485.1">
    <property type="nucleotide sequence ID" value="NC_015275.1"/>
</dbReference>
<feature type="transmembrane region" description="Helical" evidence="1">
    <location>
        <begin position="229"/>
        <end position="248"/>
    </location>
</feature>
<evidence type="ECO:0000313" key="3">
    <source>
        <dbReference type="EMBL" id="ADZ84192.1"/>
    </source>
</evidence>
<name>F2JGV0_CELLD</name>
<dbReference type="Pfam" id="PF00583">
    <property type="entry name" value="Acetyltransf_1"/>
    <property type="match status" value="1"/>
</dbReference>
<keyword evidence="4" id="KW-1185">Reference proteome</keyword>
<feature type="transmembrane region" description="Helical" evidence="1">
    <location>
        <begin position="175"/>
        <end position="192"/>
    </location>
</feature>
<feature type="domain" description="N-acetyltransferase" evidence="2">
    <location>
        <begin position="4"/>
        <end position="142"/>
    </location>
</feature>
<dbReference type="EMBL" id="CP002582">
    <property type="protein sequence ID" value="ADZ84192.1"/>
    <property type="molecule type" value="Genomic_DNA"/>
</dbReference>
<dbReference type="SUPFAM" id="SSF55729">
    <property type="entry name" value="Acyl-CoA N-acyltransferases (Nat)"/>
    <property type="match status" value="1"/>
</dbReference>
<gene>
    <name evidence="3" type="ordered locus">Clole_2486</name>
</gene>
<keyword evidence="1" id="KW-0472">Membrane</keyword>
<feature type="transmembrane region" description="Helical" evidence="1">
    <location>
        <begin position="198"/>
        <end position="217"/>
    </location>
</feature>
<dbReference type="CDD" id="cd04301">
    <property type="entry name" value="NAT_SF"/>
    <property type="match status" value="1"/>
</dbReference>
<evidence type="ECO:0000259" key="2">
    <source>
        <dbReference type="PROSITE" id="PS51186"/>
    </source>
</evidence>
<dbReference type="Proteomes" id="UP000008467">
    <property type="component" value="Chromosome"/>
</dbReference>
<dbReference type="AlphaFoldDB" id="F2JGV0"/>
<feature type="transmembrane region" description="Helical" evidence="1">
    <location>
        <begin position="268"/>
        <end position="289"/>
    </location>
</feature>
<dbReference type="eggNOG" id="COG0456">
    <property type="taxonomic scope" value="Bacteria"/>
</dbReference>
<dbReference type="STRING" id="642492.Clole_2486"/>
<dbReference type="Gene3D" id="3.40.630.30">
    <property type="match status" value="1"/>
</dbReference>
<keyword evidence="1" id="KW-0812">Transmembrane</keyword>
<accession>F2JGV0</accession>